<dbReference type="AlphaFoldDB" id="A0A9P5YL07"/>
<dbReference type="EMBL" id="MU155825">
    <property type="protein sequence ID" value="KAF9470863.1"/>
    <property type="molecule type" value="Genomic_DNA"/>
</dbReference>
<dbReference type="Proteomes" id="UP000807469">
    <property type="component" value="Unassembled WGS sequence"/>
</dbReference>
<gene>
    <name evidence="1" type="ORF">BDN70DRAFT_626393</name>
</gene>
<evidence type="ECO:0000313" key="2">
    <source>
        <dbReference type="Proteomes" id="UP000807469"/>
    </source>
</evidence>
<comment type="caution">
    <text evidence="1">The sequence shown here is derived from an EMBL/GenBank/DDBJ whole genome shotgun (WGS) entry which is preliminary data.</text>
</comment>
<reference evidence="1" key="1">
    <citation type="submission" date="2020-11" db="EMBL/GenBank/DDBJ databases">
        <authorList>
            <consortium name="DOE Joint Genome Institute"/>
            <person name="Ahrendt S."/>
            <person name="Riley R."/>
            <person name="Andreopoulos W."/>
            <person name="Labutti K."/>
            <person name="Pangilinan J."/>
            <person name="Ruiz-Duenas F.J."/>
            <person name="Barrasa J.M."/>
            <person name="Sanchez-Garcia M."/>
            <person name="Camarero S."/>
            <person name="Miyauchi S."/>
            <person name="Serrano A."/>
            <person name="Linde D."/>
            <person name="Babiker R."/>
            <person name="Drula E."/>
            <person name="Ayuso-Fernandez I."/>
            <person name="Pacheco R."/>
            <person name="Padilla G."/>
            <person name="Ferreira P."/>
            <person name="Barriuso J."/>
            <person name="Kellner H."/>
            <person name="Castanera R."/>
            <person name="Alfaro M."/>
            <person name="Ramirez L."/>
            <person name="Pisabarro A.G."/>
            <person name="Kuo A."/>
            <person name="Tritt A."/>
            <person name="Lipzen A."/>
            <person name="He G."/>
            <person name="Yan M."/>
            <person name="Ng V."/>
            <person name="Cullen D."/>
            <person name="Martin F."/>
            <person name="Rosso M.-N."/>
            <person name="Henrissat B."/>
            <person name="Hibbett D."/>
            <person name="Martinez A.T."/>
            <person name="Grigoriev I.V."/>
        </authorList>
    </citation>
    <scope>NUCLEOTIDE SEQUENCE</scope>
    <source>
        <strain evidence="1">CIRM-BRFM 674</strain>
    </source>
</reference>
<protein>
    <submittedName>
        <fullName evidence="1">Uncharacterized protein</fullName>
    </submittedName>
</protein>
<proteinExistence type="predicted"/>
<keyword evidence="2" id="KW-1185">Reference proteome</keyword>
<evidence type="ECO:0000313" key="1">
    <source>
        <dbReference type="EMBL" id="KAF9470863.1"/>
    </source>
</evidence>
<organism evidence="1 2">
    <name type="scientific">Pholiota conissans</name>
    <dbReference type="NCBI Taxonomy" id="109636"/>
    <lineage>
        <taxon>Eukaryota</taxon>
        <taxon>Fungi</taxon>
        <taxon>Dikarya</taxon>
        <taxon>Basidiomycota</taxon>
        <taxon>Agaricomycotina</taxon>
        <taxon>Agaricomycetes</taxon>
        <taxon>Agaricomycetidae</taxon>
        <taxon>Agaricales</taxon>
        <taxon>Agaricineae</taxon>
        <taxon>Strophariaceae</taxon>
        <taxon>Pholiota</taxon>
    </lineage>
</organism>
<sequence>MHRPSFFQLPRHVPCTVHAHAAGYLVPDRFIMVARHPRNDPSPPATTHTALALLCPSASCPSSIIWKPRSSSSPLRTTGRAMFPDSIILRSSCALSQPASYAYSTSFLPLAFLDPVPRLATYSIRHQFALEMTQALNPSINLAVRHRLGY</sequence>
<accession>A0A9P5YL07</accession>
<name>A0A9P5YL07_9AGAR</name>